<comment type="caution">
    <text evidence="5">Lacks conserved residue(s) required for the propagation of feature annotation.</text>
</comment>
<organism evidence="7 8">
    <name type="scientific">Anaerocolumna xylanovorans DSM 12503</name>
    <dbReference type="NCBI Taxonomy" id="1121345"/>
    <lineage>
        <taxon>Bacteria</taxon>
        <taxon>Bacillati</taxon>
        <taxon>Bacillota</taxon>
        <taxon>Clostridia</taxon>
        <taxon>Lachnospirales</taxon>
        <taxon>Lachnospiraceae</taxon>
        <taxon>Anaerocolumna</taxon>
    </lineage>
</organism>
<dbReference type="OrthoDB" id="9788252at2"/>
<evidence type="ECO:0000256" key="1">
    <source>
        <dbReference type="ARBA" id="ARBA00004141"/>
    </source>
</evidence>
<feature type="transmembrane region" description="Helical" evidence="5">
    <location>
        <begin position="114"/>
        <end position="140"/>
    </location>
</feature>
<evidence type="ECO:0000256" key="2">
    <source>
        <dbReference type="ARBA" id="ARBA00022692"/>
    </source>
</evidence>
<keyword evidence="8" id="KW-1185">Reference proteome</keyword>
<keyword evidence="5" id="KW-0813">Transport</keyword>
<dbReference type="PRINTS" id="PR00164">
    <property type="entry name" value="ABC2TRNSPORT"/>
</dbReference>
<evidence type="ECO:0000313" key="8">
    <source>
        <dbReference type="Proteomes" id="UP000184612"/>
    </source>
</evidence>
<evidence type="ECO:0000313" key="7">
    <source>
        <dbReference type="EMBL" id="SHO49176.1"/>
    </source>
</evidence>
<evidence type="ECO:0000256" key="4">
    <source>
        <dbReference type="ARBA" id="ARBA00023136"/>
    </source>
</evidence>
<gene>
    <name evidence="7" type="ORF">SAMN02745217_02169</name>
</gene>
<dbReference type="EMBL" id="FRFD01000006">
    <property type="protein sequence ID" value="SHO49176.1"/>
    <property type="molecule type" value="Genomic_DNA"/>
</dbReference>
<dbReference type="InterPro" id="IPR047817">
    <property type="entry name" value="ABC2_TM_bact-type"/>
</dbReference>
<dbReference type="PANTHER" id="PTHR43229">
    <property type="entry name" value="NODULATION PROTEIN J"/>
    <property type="match status" value="1"/>
</dbReference>
<feature type="transmembrane region" description="Helical" evidence="5">
    <location>
        <begin position="244"/>
        <end position="266"/>
    </location>
</feature>
<keyword evidence="5" id="KW-1003">Cell membrane</keyword>
<evidence type="ECO:0000256" key="3">
    <source>
        <dbReference type="ARBA" id="ARBA00022989"/>
    </source>
</evidence>
<keyword evidence="2 5" id="KW-0812">Transmembrane</keyword>
<sequence length="272" mass="29590">MNEITLKKPVPKPLREVNVVITILARDITLFFKSPGMLIMSLGMPLIMMGMLGGSLSQNMAGGLGFDYNQYMLIGMLVNMLFMTTASGVSSLVEDHVTDFTQEMMISPISRYSIVIGKILGSSFGAIVGMLGTIIIGLFMGISLTIGQYLLIFLLAPLMCLSAGALAMIVIGLIKSNKMANMAVMLITMPQMFLSGAIIPINNSSGILYLLSRIMPMTYCLDLTRAVVYSGTSEYANVVLFNPLVSLFIIISLTIVFLVIGTFFFARSEKNR</sequence>
<dbReference type="PANTHER" id="PTHR43229:SF2">
    <property type="entry name" value="NODULATION PROTEIN J"/>
    <property type="match status" value="1"/>
</dbReference>
<feature type="domain" description="ABC transmembrane type-2" evidence="6">
    <location>
        <begin position="36"/>
        <end position="268"/>
    </location>
</feature>
<keyword evidence="3 5" id="KW-1133">Transmembrane helix</keyword>
<dbReference type="STRING" id="1121345.SAMN02745217_02169"/>
<proteinExistence type="inferred from homology"/>
<reference evidence="7 8" key="1">
    <citation type="submission" date="2016-12" db="EMBL/GenBank/DDBJ databases">
        <authorList>
            <person name="Song W.-J."/>
            <person name="Kurnit D.M."/>
        </authorList>
    </citation>
    <scope>NUCLEOTIDE SEQUENCE [LARGE SCALE GENOMIC DNA]</scope>
    <source>
        <strain evidence="7 8">DSM 12503</strain>
    </source>
</reference>
<dbReference type="InterPro" id="IPR051784">
    <property type="entry name" value="Nod_factor_ABC_transporter"/>
</dbReference>
<comment type="subcellular location">
    <subcellularLocation>
        <location evidence="5">Cell membrane</location>
        <topology evidence="5">Multi-pass membrane protein</topology>
    </subcellularLocation>
    <subcellularLocation>
        <location evidence="1">Membrane</location>
        <topology evidence="1">Multi-pass membrane protein</topology>
    </subcellularLocation>
</comment>
<dbReference type="InterPro" id="IPR013525">
    <property type="entry name" value="ABC2_TM"/>
</dbReference>
<keyword evidence="4 5" id="KW-0472">Membrane</keyword>
<dbReference type="RefSeq" id="WP_073588872.1">
    <property type="nucleotide sequence ID" value="NZ_FRFD01000006.1"/>
</dbReference>
<dbReference type="InterPro" id="IPR000412">
    <property type="entry name" value="ABC_2_transport"/>
</dbReference>
<dbReference type="PROSITE" id="PS51012">
    <property type="entry name" value="ABC_TM2"/>
    <property type="match status" value="1"/>
</dbReference>
<feature type="transmembrane region" description="Helical" evidence="5">
    <location>
        <begin position="36"/>
        <end position="56"/>
    </location>
</feature>
<dbReference type="AlphaFoldDB" id="A0A1M7Y9D7"/>
<name>A0A1M7Y9D7_9FIRM</name>
<dbReference type="Pfam" id="PF01061">
    <property type="entry name" value="ABC2_membrane"/>
    <property type="match status" value="1"/>
</dbReference>
<dbReference type="GO" id="GO:0140359">
    <property type="term" value="F:ABC-type transporter activity"/>
    <property type="evidence" value="ECO:0007669"/>
    <property type="project" value="InterPro"/>
</dbReference>
<feature type="transmembrane region" description="Helical" evidence="5">
    <location>
        <begin position="146"/>
        <end position="171"/>
    </location>
</feature>
<comment type="similarity">
    <text evidence="5">Belongs to the ABC-2 integral membrane protein family.</text>
</comment>
<dbReference type="GO" id="GO:0043190">
    <property type="term" value="C:ATP-binding cassette (ABC) transporter complex"/>
    <property type="evidence" value="ECO:0007669"/>
    <property type="project" value="InterPro"/>
</dbReference>
<evidence type="ECO:0000256" key="5">
    <source>
        <dbReference type="RuleBase" id="RU361157"/>
    </source>
</evidence>
<feature type="transmembrane region" description="Helical" evidence="5">
    <location>
        <begin position="68"/>
        <end position="93"/>
    </location>
</feature>
<evidence type="ECO:0000259" key="6">
    <source>
        <dbReference type="PROSITE" id="PS51012"/>
    </source>
</evidence>
<dbReference type="PIRSF" id="PIRSF006648">
    <property type="entry name" value="DrrB"/>
    <property type="match status" value="1"/>
</dbReference>
<accession>A0A1M7Y9D7</accession>
<protein>
    <recommendedName>
        <fullName evidence="5">Transport permease protein</fullName>
    </recommendedName>
</protein>
<dbReference type="Proteomes" id="UP000184612">
    <property type="component" value="Unassembled WGS sequence"/>
</dbReference>